<keyword evidence="17" id="KW-1185">Reference proteome</keyword>
<dbReference type="SUPFAM" id="SSF50156">
    <property type="entry name" value="PDZ domain-like"/>
    <property type="match status" value="1"/>
</dbReference>
<evidence type="ECO:0000256" key="1">
    <source>
        <dbReference type="ARBA" id="ARBA00001947"/>
    </source>
</evidence>
<evidence type="ECO:0000256" key="13">
    <source>
        <dbReference type="ARBA" id="ARBA00033476"/>
    </source>
</evidence>
<reference evidence="16 17" key="1">
    <citation type="submission" date="2020-08" db="EMBL/GenBank/DDBJ databases">
        <title>Sequencing the genomes of 1000 actinobacteria strains.</title>
        <authorList>
            <person name="Klenk H.-P."/>
        </authorList>
    </citation>
    <scope>NUCLEOTIDE SEQUENCE [LARGE SCALE GENOMIC DNA]</scope>
    <source>
        <strain evidence="16 17">DSM 45298</strain>
    </source>
</reference>
<protein>
    <recommendedName>
        <fullName evidence="4">Zinc metalloprotease Rip1</fullName>
    </recommendedName>
    <alternativeName>
        <fullName evidence="12">S2P endopeptidase</fullName>
    </alternativeName>
    <alternativeName>
        <fullName evidence="13">Site-2-type intramembrane protease</fullName>
    </alternativeName>
</protein>
<dbReference type="SMART" id="SM00228">
    <property type="entry name" value="PDZ"/>
    <property type="match status" value="1"/>
</dbReference>
<evidence type="ECO:0000256" key="11">
    <source>
        <dbReference type="ARBA" id="ARBA00023136"/>
    </source>
</evidence>
<keyword evidence="7" id="KW-0378">Hydrolase</keyword>
<comment type="similarity">
    <text evidence="3">Belongs to the peptidase M50B family.</text>
</comment>
<dbReference type="InterPro" id="IPR036034">
    <property type="entry name" value="PDZ_sf"/>
</dbReference>
<dbReference type="PANTHER" id="PTHR42837">
    <property type="entry name" value="REGULATOR OF SIGMA-E PROTEASE RSEP"/>
    <property type="match status" value="1"/>
</dbReference>
<dbReference type="Gene3D" id="2.30.42.10">
    <property type="match status" value="1"/>
</dbReference>
<evidence type="ECO:0000256" key="14">
    <source>
        <dbReference type="SAM" id="Phobius"/>
    </source>
</evidence>
<dbReference type="InterPro" id="IPR008915">
    <property type="entry name" value="Peptidase_M50"/>
</dbReference>
<dbReference type="GO" id="GO:0006508">
    <property type="term" value="P:proteolysis"/>
    <property type="evidence" value="ECO:0007669"/>
    <property type="project" value="UniProtKB-KW"/>
</dbReference>
<evidence type="ECO:0000256" key="5">
    <source>
        <dbReference type="ARBA" id="ARBA00022670"/>
    </source>
</evidence>
<evidence type="ECO:0000313" key="17">
    <source>
        <dbReference type="Proteomes" id="UP000551501"/>
    </source>
</evidence>
<evidence type="ECO:0000256" key="10">
    <source>
        <dbReference type="ARBA" id="ARBA00023049"/>
    </source>
</evidence>
<dbReference type="Proteomes" id="UP000551501">
    <property type="component" value="Unassembled WGS sequence"/>
</dbReference>
<sequence length="402" mass="43503">MSYVLGIVLFAAALVISVAWHELGHHLAAKATGMKVRRFFVGFGPTIWSKRFGETEYGFKAIPAGGFCDIAGMTPHDELSVIDEPRAMYRQKTWKRLVVLIAGPVQNFILGFVLIIVLALGWGLPVLGDKPVHATQISCVAATTDARGNPTECTGPAPAEEAGMRVGDRIVAVNGSSVADSSDIVDKVRDSSETAIVTVERDGERIDLQIPVTRVQRMTETDDGRLVPVTVPAIGVTMDNTLVQHYDWASVWGGAVSFTGDMFTETYKALVSLPTKVGALWTAATGGERSEDSPVSVVGASRLGGEAVERGYWDLFFGLLLSINFFLGAFNLVPLLPLDGGHMIIAIYEKIRNLLRRAVGRSDGGPVDYYKLLPLTYAVVVVMGAFMVLTVYVDIINPIRIF</sequence>
<comment type="caution">
    <text evidence="16">The sequence shown here is derived from an EMBL/GenBank/DDBJ whole genome shotgun (WGS) entry which is preliminary data.</text>
</comment>
<dbReference type="RefSeq" id="WP_183371036.1">
    <property type="nucleotide sequence ID" value="NZ_BAABHL010000040.1"/>
</dbReference>
<evidence type="ECO:0000256" key="6">
    <source>
        <dbReference type="ARBA" id="ARBA00022692"/>
    </source>
</evidence>
<comment type="cofactor">
    <cofactor evidence="1">
        <name>Zn(2+)</name>
        <dbReference type="ChEBI" id="CHEBI:29105"/>
    </cofactor>
</comment>
<keyword evidence="11 14" id="KW-0472">Membrane</keyword>
<evidence type="ECO:0000313" key="16">
    <source>
        <dbReference type="EMBL" id="MBB4136051.1"/>
    </source>
</evidence>
<name>A0A840EWT7_9ACTN</name>
<dbReference type="Pfam" id="PF02163">
    <property type="entry name" value="Peptidase_M50"/>
    <property type="match status" value="1"/>
</dbReference>
<feature type="domain" description="PDZ" evidence="15">
    <location>
        <begin position="155"/>
        <end position="203"/>
    </location>
</feature>
<keyword evidence="10" id="KW-0482">Metalloprotease</keyword>
<dbReference type="AlphaFoldDB" id="A0A840EWT7"/>
<comment type="subcellular location">
    <subcellularLocation>
        <location evidence="2">Membrane</location>
        <topology evidence="2">Multi-pass membrane protein</topology>
    </subcellularLocation>
</comment>
<dbReference type="PROSITE" id="PS50106">
    <property type="entry name" value="PDZ"/>
    <property type="match status" value="1"/>
</dbReference>
<dbReference type="CDD" id="cd06163">
    <property type="entry name" value="S2P-M50_PDZ_RseP-like"/>
    <property type="match status" value="1"/>
</dbReference>
<dbReference type="GO" id="GO:0016020">
    <property type="term" value="C:membrane"/>
    <property type="evidence" value="ECO:0007669"/>
    <property type="project" value="UniProtKB-SubCell"/>
</dbReference>
<dbReference type="InterPro" id="IPR041489">
    <property type="entry name" value="PDZ_6"/>
</dbReference>
<dbReference type="InterPro" id="IPR001478">
    <property type="entry name" value="PDZ"/>
</dbReference>
<evidence type="ECO:0000256" key="3">
    <source>
        <dbReference type="ARBA" id="ARBA00007931"/>
    </source>
</evidence>
<proteinExistence type="inferred from homology"/>
<evidence type="ECO:0000256" key="9">
    <source>
        <dbReference type="ARBA" id="ARBA00022989"/>
    </source>
</evidence>
<evidence type="ECO:0000256" key="2">
    <source>
        <dbReference type="ARBA" id="ARBA00004141"/>
    </source>
</evidence>
<dbReference type="GO" id="GO:0004222">
    <property type="term" value="F:metalloendopeptidase activity"/>
    <property type="evidence" value="ECO:0007669"/>
    <property type="project" value="InterPro"/>
</dbReference>
<evidence type="ECO:0000256" key="12">
    <source>
        <dbReference type="ARBA" id="ARBA00032214"/>
    </source>
</evidence>
<feature type="transmembrane region" description="Helical" evidence="14">
    <location>
        <begin position="375"/>
        <end position="396"/>
    </location>
</feature>
<keyword evidence="9 14" id="KW-1133">Transmembrane helix</keyword>
<gene>
    <name evidence="16" type="ORF">BKA16_002603</name>
</gene>
<dbReference type="Pfam" id="PF17820">
    <property type="entry name" value="PDZ_6"/>
    <property type="match status" value="1"/>
</dbReference>
<accession>A0A840EWT7</accession>
<dbReference type="PANTHER" id="PTHR42837:SF2">
    <property type="entry name" value="MEMBRANE METALLOPROTEASE ARASP2, CHLOROPLASTIC-RELATED"/>
    <property type="match status" value="1"/>
</dbReference>
<dbReference type="InterPro" id="IPR004387">
    <property type="entry name" value="Pept_M50_Zn"/>
</dbReference>
<organism evidence="16 17">
    <name type="scientific">Gordonia humi</name>
    <dbReference type="NCBI Taxonomy" id="686429"/>
    <lineage>
        <taxon>Bacteria</taxon>
        <taxon>Bacillati</taxon>
        <taxon>Actinomycetota</taxon>
        <taxon>Actinomycetes</taxon>
        <taxon>Mycobacteriales</taxon>
        <taxon>Gordoniaceae</taxon>
        <taxon>Gordonia</taxon>
    </lineage>
</organism>
<evidence type="ECO:0000259" key="15">
    <source>
        <dbReference type="PROSITE" id="PS50106"/>
    </source>
</evidence>
<feature type="transmembrane region" description="Helical" evidence="14">
    <location>
        <begin position="97"/>
        <end position="120"/>
    </location>
</feature>
<evidence type="ECO:0000256" key="8">
    <source>
        <dbReference type="ARBA" id="ARBA00022833"/>
    </source>
</evidence>
<keyword evidence="6 14" id="KW-0812">Transmembrane</keyword>
<dbReference type="EMBL" id="JACIFP010000001">
    <property type="protein sequence ID" value="MBB4136051.1"/>
    <property type="molecule type" value="Genomic_DNA"/>
</dbReference>
<evidence type="ECO:0000256" key="4">
    <source>
        <dbReference type="ARBA" id="ARBA00019897"/>
    </source>
</evidence>
<keyword evidence="8" id="KW-0862">Zinc</keyword>
<keyword evidence="5 16" id="KW-0645">Protease</keyword>
<evidence type="ECO:0000256" key="7">
    <source>
        <dbReference type="ARBA" id="ARBA00022801"/>
    </source>
</evidence>